<feature type="transmembrane region" description="Helical" evidence="2">
    <location>
        <begin position="32"/>
        <end position="50"/>
    </location>
</feature>
<dbReference type="InterPro" id="IPR019734">
    <property type="entry name" value="TPR_rpt"/>
</dbReference>
<dbReference type="Proteomes" id="UP000265882">
    <property type="component" value="Unassembled WGS sequence"/>
</dbReference>
<keyword evidence="2" id="KW-1133">Transmembrane helix</keyword>
<accession>A0A3A4NP52</accession>
<feature type="repeat" description="TPR" evidence="1">
    <location>
        <begin position="169"/>
        <end position="202"/>
    </location>
</feature>
<protein>
    <submittedName>
        <fullName evidence="3">Tetratricopeptide repeat protein</fullName>
    </submittedName>
</protein>
<gene>
    <name evidence="3" type="ORF">C4520_16295</name>
</gene>
<comment type="caution">
    <text evidence="3">The sequence shown here is derived from an EMBL/GenBank/DDBJ whole genome shotgun (WGS) entry which is preliminary data.</text>
</comment>
<dbReference type="Gene3D" id="1.25.40.10">
    <property type="entry name" value="Tetratricopeptide repeat domain"/>
    <property type="match status" value="1"/>
</dbReference>
<evidence type="ECO:0000313" key="4">
    <source>
        <dbReference type="Proteomes" id="UP000265882"/>
    </source>
</evidence>
<keyword evidence="2" id="KW-0812">Transmembrane</keyword>
<keyword evidence="2" id="KW-0472">Membrane</keyword>
<dbReference type="Pfam" id="PF13432">
    <property type="entry name" value="TPR_16"/>
    <property type="match status" value="1"/>
</dbReference>
<evidence type="ECO:0000313" key="3">
    <source>
        <dbReference type="EMBL" id="RJP17524.1"/>
    </source>
</evidence>
<name>A0A3A4NP52_ABYX5</name>
<dbReference type="InterPro" id="IPR011990">
    <property type="entry name" value="TPR-like_helical_dom_sf"/>
</dbReference>
<dbReference type="AlphaFoldDB" id="A0A3A4NP52"/>
<keyword evidence="1" id="KW-0802">TPR repeat</keyword>
<proteinExistence type="predicted"/>
<dbReference type="SUPFAM" id="SSF48452">
    <property type="entry name" value="TPR-like"/>
    <property type="match status" value="1"/>
</dbReference>
<evidence type="ECO:0000256" key="2">
    <source>
        <dbReference type="SAM" id="Phobius"/>
    </source>
</evidence>
<organism evidence="3 4">
    <name type="scientific">Abyssobacteria bacterium (strain SURF_5)</name>
    <dbReference type="NCBI Taxonomy" id="2093360"/>
    <lineage>
        <taxon>Bacteria</taxon>
        <taxon>Pseudomonadati</taxon>
        <taxon>Candidatus Hydrogenedentota</taxon>
        <taxon>Candidatus Abyssobacteria</taxon>
    </lineage>
</organism>
<evidence type="ECO:0000256" key="1">
    <source>
        <dbReference type="PROSITE-ProRule" id="PRU00339"/>
    </source>
</evidence>
<dbReference type="EMBL" id="QZKU01000114">
    <property type="protein sequence ID" value="RJP17524.1"/>
    <property type="molecule type" value="Genomic_DNA"/>
</dbReference>
<sequence length="228" mass="25768">MAGPKVTRKDLKEDKIYTTIARVTDFIVRRRLELAIGIFALLALFALGYYRHIRANRLASEASLALYRAEGLKDNEKEQGLLNVSEDYAGTPAAVLAKYQRANFLYNQRKYEEARREFFNFAKNHPNHPAAPAALEAAGYSLESLGLWAEAINEYERVKKKYPSHPAATRARYRLGLCHERMGNVQDAIEAYESVSELLPDSLWADYAQERLASLGVKKTPEPDATQS</sequence>
<dbReference type="PROSITE" id="PS50005">
    <property type="entry name" value="TPR"/>
    <property type="match status" value="1"/>
</dbReference>
<dbReference type="SMART" id="SM00028">
    <property type="entry name" value="TPR"/>
    <property type="match status" value="3"/>
</dbReference>
<reference evidence="3 4" key="1">
    <citation type="journal article" date="2017" name="ISME J.">
        <title>Energy and carbon metabolisms in a deep terrestrial subsurface fluid microbial community.</title>
        <authorList>
            <person name="Momper L."/>
            <person name="Jungbluth S.P."/>
            <person name="Lee M.D."/>
            <person name="Amend J.P."/>
        </authorList>
    </citation>
    <scope>NUCLEOTIDE SEQUENCE [LARGE SCALE GENOMIC DNA]</scope>
    <source>
        <strain evidence="3">SURF_5</strain>
    </source>
</reference>